<proteinExistence type="predicted"/>
<sequence>MRSGAYSGDRYLLQPDVSSIGRHPDSVVCLDDVTVSRRHAEVQCTDGVYSVVDLGSLNGTYVNQTRIDEGAIEHGDELQIGKYRMVFFDGSQA</sequence>
<dbReference type="EMBL" id="CAEZWH010000020">
    <property type="protein sequence ID" value="CAB4645935.1"/>
    <property type="molecule type" value="Genomic_DNA"/>
</dbReference>
<organism evidence="3">
    <name type="scientific">freshwater metagenome</name>
    <dbReference type="NCBI Taxonomy" id="449393"/>
    <lineage>
        <taxon>unclassified sequences</taxon>
        <taxon>metagenomes</taxon>
        <taxon>ecological metagenomes</taxon>
    </lineage>
</organism>
<dbReference type="EMBL" id="CAEZZM010000101">
    <property type="protein sequence ID" value="CAB4766052.1"/>
    <property type="molecule type" value="Genomic_DNA"/>
</dbReference>
<dbReference type="InterPro" id="IPR008984">
    <property type="entry name" value="SMAD_FHA_dom_sf"/>
</dbReference>
<dbReference type="EMBL" id="CAEZWB010000022">
    <property type="protein sequence ID" value="CAB4642159.1"/>
    <property type="molecule type" value="Genomic_DNA"/>
</dbReference>
<name>A0A6J6KCF3_9ZZZZ</name>
<dbReference type="SMART" id="SM00240">
    <property type="entry name" value="FHA"/>
    <property type="match status" value="1"/>
</dbReference>
<accession>A0A6J6KCF3</accession>
<protein>
    <submittedName>
        <fullName evidence="3">Unannotated protein</fullName>
    </submittedName>
</protein>
<evidence type="ECO:0000313" key="3">
    <source>
        <dbReference type="EMBL" id="CAB4645935.1"/>
    </source>
</evidence>
<evidence type="ECO:0000313" key="2">
    <source>
        <dbReference type="EMBL" id="CAB4642159.1"/>
    </source>
</evidence>
<dbReference type="PANTHER" id="PTHR23308">
    <property type="entry name" value="NUCLEAR INHIBITOR OF PROTEIN PHOSPHATASE-1"/>
    <property type="match status" value="1"/>
</dbReference>
<gene>
    <name evidence="2" type="ORF">UFOPK2166_00298</name>
    <name evidence="3" type="ORF">UFOPK2195_00203</name>
    <name evidence="4" type="ORF">UFOPK2872_00863</name>
</gene>
<dbReference type="InterPro" id="IPR050923">
    <property type="entry name" value="Cell_Proc_Reg/RNA_Proc"/>
</dbReference>
<evidence type="ECO:0000313" key="4">
    <source>
        <dbReference type="EMBL" id="CAB4766052.1"/>
    </source>
</evidence>
<dbReference type="InterPro" id="IPR000253">
    <property type="entry name" value="FHA_dom"/>
</dbReference>
<dbReference type="Pfam" id="PF00498">
    <property type="entry name" value="FHA"/>
    <property type="match status" value="1"/>
</dbReference>
<dbReference type="Gene3D" id="2.60.200.20">
    <property type="match status" value="1"/>
</dbReference>
<dbReference type="SUPFAM" id="SSF49879">
    <property type="entry name" value="SMAD/FHA domain"/>
    <property type="match status" value="1"/>
</dbReference>
<evidence type="ECO:0000259" key="1">
    <source>
        <dbReference type="PROSITE" id="PS50006"/>
    </source>
</evidence>
<dbReference type="PROSITE" id="PS50006">
    <property type="entry name" value="FHA_DOMAIN"/>
    <property type="match status" value="1"/>
</dbReference>
<reference evidence="3" key="1">
    <citation type="submission" date="2020-05" db="EMBL/GenBank/DDBJ databases">
        <authorList>
            <person name="Chiriac C."/>
            <person name="Salcher M."/>
            <person name="Ghai R."/>
            <person name="Kavagutti S V."/>
        </authorList>
    </citation>
    <scope>NUCLEOTIDE SEQUENCE</scope>
</reference>
<feature type="domain" description="FHA" evidence="1">
    <location>
        <begin position="18"/>
        <end position="67"/>
    </location>
</feature>
<dbReference type="AlphaFoldDB" id="A0A6J6KCF3"/>